<dbReference type="Gene3D" id="3.40.50.720">
    <property type="entry name" value="NAD(P)-binding Rossmann-like Domain"/>
    <property type="match status" value="1"/>
</dbReference>
<dbReference type="SUPFAM" id="SSF51735">
    <property type="entry name" value="NAD(P)-binding Rossmann-fold domains"/>
    <property type="match status" value="1"/>
</dbReference>
<keyword evidence="3" id="KW-0560">Oxidoreductase</keyword>
<gene>
    <name evidence="4" type="ORF">GQ607_017188</name>
</gene>
<dbReference type="FunFam" id="3.40.50.720:FF:000090">
    <property type="entry name" value="NADP-dependent mannitol dehydrogenase"/>
    <property type="match status" value="1"/>
</dbReference>
<proteinExistence type="inferred from homology"/>
<evidence type="ECO:0000313" key="5">
    <source>
        <dbReference type="Proteomes" id="UP000434172"/>
    </source>
</evidence>
<dbReference type="InterPro" id="IPR002347">
    <property type="entry name" value="SDR_fam"/>
</dbReference>
<accession>A0A8H3ZDY8</accession>
<dbReference type="GO" id="GO:0050085">
    <property type="term" value="F:mannitol 2-dehydrogenase (NADP+) activity"/>
    <property type="evidence" value="ECO:0007669"/>
    <property type="project" value="UniProtKB-ARBA"/>
</dbReference>
<sequence>MESTYQSLVQRILSKWEEKKVSSFNAPDTHPRLIIALAGPPGSGKTTIAQRVVSTINDYPGPHPKSVVMSADGFHLPLATLRALPNAAEAIARRGAPWTFDGQAVVEIVRELLVSAGQRPVLAPTFDHKVKDPVVGGFTVDADVEVCIVEGNYLHVDEEPWGQIAPLVDDRWLVRVETALARTRVAKRHVAAGIESTMEKALHRAETNDMVNGEFVAERSEGRYDLLIDSVEDMQSAWHVVCVGEGESTPSGTYARGPRCGPPEPTSGDGFEELGMISRSQIIDRHNSHSKITPISLQHTVYSNTSHSLIPIYISTHITMSTNGTTNGTRKSIRAPNPPVQDSIFKQFRLDGRTVIITGGAGGIGHEIAKGLAEAGANIAIWYHTSSKAANSLTETLIKDFGVKSKSYQVDVRNYAAVEAAVAEAVKDFGRLDVMIANAGVPSNAGGLDDKVEDWDHVRAVDFDGAYYCMRAAGLVFREQKSGVGIITASMSGHAANVPQEQSCYNACKAGTIHLAKSLAVEWAKWGGRINSVSPGYIDTAISGDCPFEMKEEWFSLTPLRRDADPRELKGIYLYLASDASSYTTGADFIIDGGYTAR</sequence>
<protein>
    <submittedName>
        <fullName evidence="4">L-xylulose reductase</fullName>
    </submittedName>
</protein>
<name>A0A8H3ZDY8_9PEZI</name>
<dbReference type="GO" id="GO:0019594">
    <property type="term" value="P:mannitol metabolic process"/>
    <property type="evidence" value="ECO:0007669"/>
    <property type="project" value="UniProtKB-ARBA"/>
</dbReference>
<reference evidence="4 5" key="1">
    <citation type="submission" date="2019-12" db="EMBL/GenBank/DDBJ databases">
        <title>A genome sequence resource for the geographically widespread anthracnose pathogen Colletotrichum asianum.</title>
        <authorList>
            <person name="Meng Y."/>
        </authorList>
    </citation>
    <scope>NUCLEOTIDE SEQUENCE [LARGE SCALE GENOMIC DNA]</scope>
    <source>
        <strain evidence="4 5">ICMP 18580</strain>
    </source>
</reference>
<dbReference type="Proteomes" id="UP000434172">
    <property type="component" value="Unassembled WGS sequence"/>
</dbReference>
<comment type="similarity">
    <text evidence="1">Belongs to the short-chain dehydrogenases/reductases (SDR) family.</text>
</comment>
<keyword evidence="2" id="KW-0521">NADP</keyword>
<dbReference type="InterPro" id="IPR020904">
    <property type="entry name" value="Sc_DH/Rdtase_CS"/>
</dbReference>
<evidence type="ECO:0000256" key="3">
    <source>
        <dbReference type="ARBA" id="ARBA00023002"/>
    </source>
</evidence>
<keyword evidence="5" id="KW-1185">Reference proteome</keyword>
<evidence type="ECO:0000256" key="1">
    <source>
        <dbReference type="ARBA" id="ARBA00006484"/>
    </source>
</evidence>
<dbReference type="PROSITE" id="PS00061">
    <property type="entry name" value="ADH_SHORT"/>
    <property type="match status" value="1"/>
</dbReference>
<dbReference type="GO" id="GO:0050664">
    <property type="term" value="F:oxidoreductase activity, acting on NAD(P)H, oxygen as acceptor"/>
    <property type="evidence" value="ECO:0007669"/>
    <property type="project" value="TreeGrafter"/>
</dbReference>
<dbReference type="Pfam" id="PF13561">
    <property type="entry name" value="adh_short_C2"/>
    <property type="match status" value="1"/>
</dbReference>
<comment type="caution">
    <text evidence="4">The sequence shown here is derived from an EMBL/GenBank/DDBJ whole genome shotgun (WGS) entry which is preliminary data.</text>
</comment>
<dbReference type="Gene3D" id="3.40.50.300">
    <property type="entry name" value="P-loop containing nucleotide triphosphate hydrolases"/>
    <property type="match status" value="2"/>
</dbReference>
<organism evidence="4 5">
    <name type="scientific">Colletotrichum asianum</name>
    <dbReference type="NCBI Taxonomy" id="702518"/>
    <lineage>
        <taxon>Eukaryota</taxon>
        <taxon>Fungi</taxon>
        <taxon>Dikarya</taxon>
        <taxon>Ascomycota</taxon>
        <taxon>Pezizomycotina</taxon>
        <taxon>Sordariomycetes</taxon>
        <taxon>Hypocreomycetidae</taxon>
        <taxon>Glomerellales</taxon>
        <taxon>Glomerellaceae</taxon>
        <taxon>Colletotrichum</taxon>
        <taxon>Colletotrichum gloeosporioides species complex</taxon>
    </lineage>
</organism>
<dbReference type="PANTHER" id="PTHR43008:SF13">
    <property type="entry name" value="L-XYLULOSE REDUCTASE-RELATED"/>
    <property type="match status" value="1"/>
</dbReference>
<dbReference type="InterPro" id="IPR027417">
    <property type="entry name" value="P-loop_NTPase"/>
</dbReference>
<dbReference type="InterPro" id="IPR036291">
    <property type="entry name" value="NAD(P)-bd_dom_sf"/>
</dbReference>
<dbReference type="PRINTS" id="PR00081">
    <property type="entry name" value="GDHRDH"/>
</dbReference>
<dbReference type="OrthoDB" id="1888931at2759"/>
<evidence type="ECO:0000313" key="4">
    <source>
        <dbReference type="EMBL" id="KAF0315563.1"/>
    </source>
</evidence>
<evidence type="ECO:0000256" key="2">
    <source>
        <dbReference type="ARBA" id="ARBA00022857"/>
    </source>
</evidence>
<dbReference type="PANTHER" id="PTHR43008">
    <property type="entry name" value="BENZIL REDUCTASE"/>
    <property type="match status" value="1"/>
</dbReference>
<dbReference type="PRINTS" id="PR00080">
    <property type="entry name" value="SDRFAMILY"/>
</dbReference>
<dbReference type="EMBL" id="WOWK01000196">
    <property type="protein sequence ID" value="KAF0315563.1"/>
    <property type="molecule type" value="Genomic_DNA"/>
</dbReference>
<dbReference type="SUPFAM" id="SSF52540">
    <property type="entry name" value="P-loop containing nucleoside triphosphate hydrolases"/>
    <property type="match status" value="1"/>
</dbReference>
<dbReference type="AlphaFoldDB" id="A0A8H3ZDY8"/>